<proteinExistence type="predicted"/>
<evidence type="ECO:0000313" key="2">
    <source>
        <dbReference type="EMBL" id="QNV39559.1"/>
    </source>
</evidence>
<keyword evidence="1" id="KW-1133">Transmembrane helix</keyword>
<dbReference type="Proteomes" id="UP000516421">
    <property type="component" value="Chromosome"/>
</dbReference>
<reference evidence="2 3" key="1">
    <citation type="submission" date="2020-09" db="EMBL/GenBank/DDBJ databases">
        <title>Investigation of environmental microbe.</title>
        <authorList>
            <person name="Ou Y."/>
            <person name="Kang Q."/>
        </authorList>
    </citation>
    <scope>NUCLEOTIDE SEQUENCE [LARGE SCALE GENOMIC DNA]</scope>
    <source>
        <strain evidence="2 3">KJZ-9</strain>
    </source>
</reference>
<dbReference type="AlphaFoldDB" id="A0A7H2BIR3"/>
<keyword evidence="1" id="KW-0812">Transmembrane</keyword>
<dbReference type="InterPro" id="IPR025329">
    <property type="entry name" value="DUF4235"/>
</dbReference>
<keyword evidence="3" id="KW-1185">Reference proteome</keyword>
<evidence type="ECO:0000256" key="1">
    <source>
        <dbReference type="SAM" id="Phobius"/>
    </source>
</evidence>
<protein>
    <submittedName>
        <fullName evidence="2">DUF4235 domain-containing protein</fullName>
    </submittedName>
</protein>
<gene>
    <name evidence="2" type="ORF">IDM48_09295</name>
</gene>
<dbReference type="Pfam" id="PF14019">
    <property type="entry name" value="DUF4235"/>
    <property type="match status" value="1"/>
</dbReference>
<dbReference type="KEGG" id="rama:IDM48_09295"/>
<sequence>MNPIQLAGTVASLGGVALSNKILSATWKKVTGNNPPDKNPDDDERWRDIILWAMITGTVGTIIKVAVSRQASKYEAKKSEDSLGQREV</sequence>
<accession>A0A7H2BIR3</accession>
<organism evidence="2 3">
    <name type="scientific">Rothia amarae</name>
    <dbReference type="NCBI Taxonomy" id="169480"/>
    <lineage>
        <taxon>Bacteria</taxon>
        <taxon>Bacillati</taxon>
        <taxon>Actinomycetota</taxon>
        <taxon>Actinomycetes</taxon>
        <taxon>Micrococcales</taxon>
        <taxon>Micrococcaceae</taxon>
        <taxon>Rothia</taxon>
    </lineage>
</organism>
<feature type="transmembrane region" description="Helical" evidence="1">
    <location>
        <begin position="49"/>
        <end position="67"/>
    </location>
</feature>
<keyword evidence="1" id="KW-0472">Membrane</keyword>
<dbReference type="EMBL" id="CP061538">
    <property type="protein sequence ID" value="QNV39559.1"/>
    <property type="molecule type" value="Genomic_DNA"/>
</dbReference>
<dbReference type="RefSeq" id="WP_068169978.1">
    <property type="nucleotide sequence ID" value="NZ_BAAAHX010000008.1"/>
</dbReference>
<evidence type="ECO:0000313" key="3">
    <source>
        <dbReference type="Proteomes" id="UP000516421"/>
    </source>
</evidence>
<name>A0A7H2BIR3_9MICC</name>